<gene>
    <name evidence="2" type="ORF">DFR24_0833</name>
</gene>
<dbReference type="AlphaFoldDB" id="A0A4R7PBK2"/>
<dbReference type="Pfam" id="PF12697">
    <property type="entry name" value="Abhydrolase_6"/>
    <property type="match status" value="1"/>
</dbReference>
<evidence type="ECO:0000313" key="2">
    <source>
        <dbReference type="EMBL" id="TDU31463.1"/>
    </source>
</evidence>
<organism evidence="2 3">
    <name type="scientific">Panacagrimonas perspica</name>
    <dbReference type="NCBI Taxonomy" id="381431"/>
    <lineage>
        <taxon>Bacteria</taxon>
        <taxon>Pseudomonadati</taxon>
        <taxon>Pseudomonadota</taxon>
        <taxon>Gammaproteobacteria</taxon>
        <taxon>Nevskiales</taxon>
        <taxon>Nevskiaceae</taxon>
        <taxon>Panacagrimonas</taxon>
    </lineage>
</organism>
<dbReference type="OrthoDB" id="9780765at2"/>
<evidence type="ECO:0000259" key="1">
    <source>
        <dbReference type="Pfam" id="PF12697"/>
    </source>
</evidence>
<protein>
    <submittedName>
        <fullName evidence="2">Pimeloyl-ACP methyl ester carboxylesterase</fullName>
    </submittedName>
</protein>
<sequence length="291" mass="31518">MLGHWFDSAIHVLRRPDAGRWSADTRLLDTAVGRIRARDTGGDKPALLMTPDGPCVIEHHAELIDTLASDFRVICFDQPGFGYSYPRFGYAHRLEQGAQAILAVMDALDVQRATLSLSCANGFYALAAAKLAPMRFDRLVLAQTPSLDAMQRWVTRVIPRPLLVPVVGQALVRSRVRKTAAGWFDIAVPRGADPAPMKRVTDAALHDGACFCLAGVCQGLVASDASLVAGVTAPVVLAWGDADRSHRHTPPDSLQSLVPHAELHRFEGCGHFPNLEQPARFAALLRSAAVH</sequence>
<dbReference type="PANTHER" id="PTHR43798">
    <property type="entry name" value="MONOACYLGLYCEROL LIPASE"/>
    <property type="match status" value="1"/>
</dbReference>
<dbReference type="GO" id="GO:0016020">
    <property type="term" value="C:membrane"/>
    <property type="evidence" value="ECO:0007669"/>
    <property type="project" value="TreeGrafter"/>
</dbReference>
<dbReference type="Gene3D" id="3.40.50.1820">
    <property type="entry name" value="alpha/beta hydrolase"/>
    <property type="match status" value="1"/>
</dbReference>
<feature type="domain" description="AB hydrolase-1" evidence="1">
    <location>
        <begin position="61"/>
        <end position="283"/>
    </location>
</feature>
<name>A0A4R7PBK2_9GAMM</name>
<keyword evidence="3" id="KW-1185">Reference proteome</keyword>
<dbReference type="Proteomes" id="UP000295341">
    <property type="component" value="Unassembled WGS sequence"/>
</dbReference>
<evidence type="ECO:0000313" key="3">
    <source>
        <dbReference type="Proteomes" id="UP000295341"/>
    </source>
</evidence>
<dbReference type="PANTHER" id="PTHR43798:SF33">
    <property type="entry name" value="HYDROLASE, PUTATIVE (AFU_ORTHOLOGUE AFUA_2G14860)-RELATED"/>
    <property type="match status" value="1"/>
</dbReference>
<proteinExistence type="predicted"/>
<dbReference type="SUPFAM" id="SSF53474">
    <property type="entry name" value="alpha/beta-Hydrolases"/>
    <property type="match status" value="1"/>
</dbReference>
<dbReference type="InterPro" id="IPR029058">
    <property type="entry name" value="AB_hydrolase_fold"/>
</dbReference>
<comment type="caution">
    <text evidence="2">The sequence shown here is derived from an EMBL/GenBank/DDBJ whole genome shotgun (WGS) entry which is preliminary data.</text>
</comment>
<reference evidence="2 3" key="1">
    <citation type="submission" date="2019-03" db="EMBL/GenBank/DDBJ databases">
        <title>Genomic Encyclopedia of Type Strains, Phase IV (KMG-IV): sequencing the most valuable type-strain genomes for metagenomic binning, comparative biology and taxonomic classification.</title>
        <authorList>
            <person name="Goeker M."/>
        </authorList>
    </citation>
    <scope>NUCLEOTIDE SEQUENCE [LARGE SCALE GENOMIC DNA]</scope>
    <source>
        <strain evidence="2 3">DSM 26377</strain>
    </source>
</reference>
<dbReference type="InterPro" id="IPR050266">
    <property type="entry name" value="AB_hydrolase_sf"/>
</dbReference>
<accession>A0A4R7PBK2</accession>
<dbReference type="InterPro" id="IPR000073">
    <property type="entry name" value="AB_hydrolase_1"/>
</dbReference>
<dbReference type="EMBL" id="SOBT01000008">
    <property type="protein sequence ID" value="TDU31463.1"/>
    <property type="molecule type" value="Genomic_DNA"/>
</dbReference>
<dbReference type="RefSeq" id="WP_133880042.1">
    <property type="nucleotide sequence ID" value="NZ_MWIN01000012.1"/>
</dbReference>